<dbReference type="AlphaFoldDB" id="A0AA36JP34"/>
<dbReference type="InterPro" id="IPR036866">
    <property type="entry name" value="RibonucZ/Hydroxyglut_hydro"/>
</dbReference>
<reference evidence="2" key="1">
    <citation type="submission" date="2023-08" db="EMBL/GenBank/DDBJ databases">
        <authorList>
            <person name="Chen Y."/>
            <person name="Shah S."/>
            <person name="Dougan E. K."/>
            <person name="Thang M."/>
            <person name="Chan C."/>
        </authorList>
    </citation>
    <scope>NUCLEOTIDE SEQUENCE</scope>
</reference>
<evidence type="ECO:0000313" key="3">
    <source>
        <dbReference type="Proteomes" id="UP001178507"/>
    </source>
</evidence>
<feature type="domain" description="Metallo-beta-lactamase" evidence="1">
    <location>
        <begin position="195"/>
        <end position="367"/>
    </location>
</feature>
<evidence type="ECO:0000313" key="2">
    <source>
        <dbReference type="EMBL" id="CAJ1409136.1"/>
    </source>
</evidence>
<proteinExistence type="predicted"/>
<dbReference type="PANTHER" id="PTHR42773">
    <property type="entry name" value="METALLO-BETA-LACTAMASE-RELATED"/>
    <property type="match status" value="1"/>
</dbReference>
<comment type="caution">
    <text evidence="2">The sequence shown here is derived from an EMBL/GenBank/DDBJ whole genome shotgun (WGS) entry which is preliminary data.</text>
</comment>
<dbReference type="SUPFAM" id="SSF56281">
    <property type="entry name" value="Metallo-hydrolase/oxidoreductase"/>
    <property type="match status" value="1"/>
</dbReference>
<organism evidence="2 3">
    <name type="scientific">Effrenium voratum</name>
    <dbReference type="NCBI Taxonomy" id="2562239"/>
    <lineage>
        <taxon>Eukaryota</taxon>
        <taxon>Sar</taxon>
        <taxon>Alveolata</taxon>
        <taxon>Dinophyceae</taxon>
        <taxon>Suessiales</taxon>
        <taxon>Symbiodiniaceae</taxon>
        <taxon>Effrenium</taxon>
    </lineage>
</organism>
<gene>
    <name evidence="2" type="ORF">EVOR1521_LOCUS30311</name>
</gene>
<dbReference type="PANTHER" id="PTHR42773:SF1">
    <property type="entry name" value="METALLO-BETA-LACTAMASE FAMILY PROTEIN"/>
    <property type="match status" value="1"/>
</dbReference>
<dbReference type="EMBL" id="CAUJNA010003753">
    <property type="protein sequence ID" value="CAJ1409136.1"/>
    <property type="molecule type" value="Genomic_DNA"/>
</dbReference>
<name>A0AA36JP34_9DINO</name>
<dbReference type="SMART" id="SM00849">
    <property type="entry name" value="Lactamase_B"/>
    <property type="match status" value="1"/>
</dbReference>
<keyword evidence="3" id="KW-1185">Reference proteome</keyword>
<sequence length="471" mass="53101">MGCFRSLSLYVACCRDQAPPSWAACDPAEADACCGAAGQKEFLGLVASVPVESSEQPRAVEVLWHFLRDIDPWSLDAWRLFASMGAQRANQQVTSKCVGAMTCRVLAPEIFREVVARSKPALGPGNFSEVGKDIASAEEYTAVRQAIFSCPFKAIRWSRQPRVRLEQLPPLYEGFPKRIEDNVYFMGHPDANTFACAGFFIRHEGHNILIDPPIAHPKLLEAVQQMGGVQHLCFTHVDHTGNATAWYEATKASRLMHKDDMVEAESKYTPFPVTKGFEHLLELKAGETTALEGLAEFQIIHTPGHTAGSIMFLYKKKFLFTGDSLHYSAVKGHLVAARVQCWQSWELQTQSLLVNIFQDFQWVLPGHGDWRRFESPGAARASLDRCVWWMKRQGRGRTWLPWYVIWIECRKLPPGLFTWLADSFLMTQGAKDSLPNWTLPSWFTSLVLLIPPAMLLFCAMPWTTLKRALPL</sequence>
<dbReference type="Pfam" id="PF00753">
    <property type="entry name" value="Lactamase_B"/>
    <property type="match status" value="1"/>
</dbReference>
<dbReference type="Proteomes" id="UP001178507">
    <property type="component" value="Unassembled WGS sequence"/>
</dbReference>
<protein>
    <recommendedName>
        <fullName evidence="1">Metallo-beta-lactamase domain-containing protein</fullName>
    </recommendedName>
</protein>
<dbReference type="Pfam" id="PF13370">
    <property type="entry name" value="Fer4_13"/>
    <property type="match status" value="1"/>
</dbReference>
<accession>A0AA36JP34</accession>
<evidence type="ECO:0000259" key="1">
    <source>
        <dbReference type="SMART" id="SM00849"/>
    </source>
</evidence>
<dbReference type="Gene3D" id="3.30.70.20">
    <property type="match status" value="1"/>
</dbReference>
<dbReference type="Gene3D" id="3.60.15.10">
    <property type="entry name" value="Ribonuclease Z/Hydroxyacylglutathione hydrolase-like"/>
    <property type="match status" value="1"/>
</dbReference>
<dbReference type="InterPro" id="IPR001279">
    <property type="entry name" value="Metallo-B-lactamas"/>
</dbReference>